<reference evidence="10" key="2">
    <citation type="journal article" date="2014" name="ISME J.">
        <title>Microbial stratification in low pH oxic and suboxic macroscopic growths along an acid mine drainage.</title>
        <authorList>
            <person name="Mendez-Garcia C."/>
            <person name="Mesa V."/>
            <person name="Sprenger R.R."/>
            <person name="Richter M."/>
            <person name="Diez M.S."/>
            <person name="Solano J."/>
            <person name="Bargiela R."/>
            <person name="Golyshina O.V."/>
            <person name="Manteca A."/>
            <person name="Ramos J.L."/>
            <person name="Gallego J.R."/>
            <person name="Llorente I."/>
            <person name="Martins Dos Santos V.A."/>
            <person name="Jensen O.N."/>
            <person name="Pelaez A.I."/>
            <person name="Sanchez J."/>
            <person name="Ferrer M."/>
        </authorList>
    </citation>
    <scope>NUCLEOTIDE SEQUENCE</scope>
</reference>
<evidence type="ECO:0000256" key="2">
    <source>
        <dbReference type="ARBA" id="ARBA00012884"/>
    </source>
</evidence>
<comment type="pathway">
    <text evidence="1">Amino-acid degradation; L-proline degradation into L-glutamate; L-glutamate from L-proline: step 2/2.</text>
</comment>
<sequence length="1047" mass="112326">MTILESERPASARFAAISAAWSEPEDRVLAARLAEATPTPEAAAAIEQQAIALVEHVRARTQEQSAVESFMRQYDLSSEEGVLLMCVAEALLRIPDSATADRLIQDKLGDANWEKHLGKSDSLFVNASTWGLLLTGRLVQLGATTERDWLGAIKRMAGRSGEPVVRLAVRQAMRIMGHQFVMGRNIEEAQDRAAEKTQRAYRYSYDMLGEAALTAPDAARYLQAYRDAIRALGRCGPYRDVLDAPSISIKLSALHPRYEVAQRARVLRELVPQLLELAQLARAQGIGMTIDAEEAERLELSLQVIGAVFADASLDGWEGYGLAVQAYQKRAPQVIDWLVEQSRTVGRRWCVRLVKGAYWDAEIKHAQELGHDGYPVFTRKVNTDVSYLACARRLLDAGGAHIFPAFATHNAHTVAAIHHLAAGRPFEFQRLHGMGADLYAEVIGKNKLDVPCRVYAPVGSHEDLLPYLVRRLLENGANTSFVNRISDASLAPAQLVADPCRRAARNQPSQHPRIPPPLSMYLPVRKNSMGVNFANDPELRALAAQINAEQGPWQAAPLVPGADSSSTAPRAVTDPADRRRTIGQWQAADANAIERALGNAVVSQPGWDTTTAEARAAILERAADLLEARRGAFIAMCVREAGKTLPASVAEVREAADFLRYYAHEARRLCGAPIALPGPTGEQNQMHLHGRGVFVCISPWNFPLAIFTGQIAAALATGNSVIAKPAEQATLIGHAMTRLLREAGVPATVLQFLPGDGSTVGAALTGDARVAGVAFTGGTDTAWAINRALAARDAPIATLIAETGGQNALIADSSALPEQLVKDAIASAFDSAGQRCSAARVLFVQTDIADKVLTMLAGAMAELKLGDPGLLSTDIGPVIDQDALDALNAHAARMQHEARLIAEVTLPAGCAHGSFFAPRAYEISGIDVLQREVFGPVLHVVRWQADQLDAVIAAINAAGYGLTLGIHSRIDATIERISRGVRAGNCYVNRNQIGAMVGVQPFGGEGLSGTGPKAGGPHYLQRFMTERVLSINTTAAGGNASLLTLGE</sequence>
<dbReference type="Gene3D" id="3.40.309.10">
    <property type="entry name" value="Aldehyde Dehydrogenase, Chain A, domain 2"/>
    <property type="match status" value="1"/>
</dbReference>
<feature type="domain" description="Proline dehydrogenase PutA" evidence="9">
    <location>
        <begin position="67"/>
        <end position="180"/>
    </location>
</feature>
<dbReference type="NCBIfam" id="NF008869">
    <property type="entry name" value="PRK11904.1"/>
    <property type="match status" value="1"/>
</dbReference>
<evidence type="ECO:0000256" key="5">
    <source>
        <dbReference type="ARBA" id="ARBA00048142"/>
    </source>
</evidence>
<dbReference type="EMBL" id="AUZZ01001356">
    <property type="protein sequence ID" value="EQD64586.1"/>
    <property type="molecule type" value="Genomic_DNA"/>
</dbReference>
<accession>T1AVF3</accession>
<dbReference type="GO" id="GO:0003700">
    <property type="term" value="F:DNA-binding transcription factor activity"/>
    <property type="evidence" value="ECO:0007669"/>
    <property type="project" value="InterPro"/>
</dbReference>
<dbReference type="PIRSF" id="PIRSF000197">
    <property type="entry name" value="Bifunct_PutA"/>
    <property type="match status" value="1"/>
</dbReference>
<dbReference type="Gene3D" id="3.40.605.10">
    <property type="entry name" value="Aldehyde Dehydrogenase, Chain A, domain 1"/>
    <property type="match status" value="1"/>
</dbReference>
<dbReference type="Pfam" id="PF01619">
    <property type="entry name" value="Pro_dh"/>
    <property type="match status" value="1"/>
</dbReference>
<reference evidence="10" key="1">
    <citation type="submission" date="2013-08" db="EMBL/GenBank/DDBJ databases">
        <authorList>
            <person name="Mendez C."/>
            <person name="Richter M."/>
            <person name="Ferrer M."/>
            <person name="Sanchez J."/>
        </authorList>
    </citation>
    <scope>NUCLEOTIDE SEQUENCE</scope>
</reference>
<dbReference type="NCBIfam" id="TIGR01238">
    <property type="entry name" value="D1pyr5carbox3"/>
    <property type="match status" value="1"/>
</dbReference>
<keyword evidence="3" id="KW-0560">Oxidoreductase</keyword>
<evidence type="ECO:0000256" key="6">
    <source>
        <dbReference type="SAM" id="MobiDB-lite"/>
    </source>
</evidence>
<organism evidence="10">
    <name type="scientific">mine drainage metagenome</name>
    <dbReference type="NCBI Taxonomy" id="410659"/>
    <lineage>
        <taxon>unclassified sequences</taxon>
        <taxon>metagenomes</taxon>
        <taxon>ecological metagenomes</taxon>
    </lineage>
</organism>
<dbReference type="SUPFAM" id="SSF53720">
    <property type="entry name" value="ALDH-like"/>
    <property type="match status" value="1"/>
</dbReference>
<evidence type="ECO:0000259" key="7">
    <source>
        <dbReference type="Pfam" id="PF00171"/>
    </source>
</evidence>
<dbReference type="InterPro" id="IPR025703">
    <property type="entry name" value="Bifunct_PutA"/>
</dbReference>
<dbReference type="PROSITE" id="PS00070">
    <property type="entry name" value="ALDEHYDE_DEHYDR_CYS"/>
    <property type="match status" value="1"/>
</dbReference>
<dbReference type="InterPro" id="IPR016160">
    <property type="entry name" value="Ald_DH_CS_CYS"/>
</dbReference>
<dbReference type="InterPro" id="IPR005933">
    <property type="entry name" value="PutA_C"/>
</dbReference>
<dbReference type="Pfam" id="PF14850">
    <property type="entry name" value="Pro_dh-DNA_bdg"/>
    <property type="match status" value="1"/>
</dbReference>
<dbReference type="GO" id="GO:0010133">
    <property type="term" value="P:L-proline catabolic process to L-glutamate"/>
    <property type="evidence" value="ECO:0007669"/>
    <property type="project" value="InterPro"/>
</dbReference>
<dbReference type="GO" id="GO:0004657">
    <property type="term" value="F:proline dehydrogenase activity"/>
    <property type="evidence" value="ECO:0007669"/>
    <property type="project" value="InterPro"/>
</dbReference>
<evidence type="ECO:0000256" key="4">
    <source>
        <dbReference type="ARBA" id="ARBA00023027"/>
    </source>
</evidence>
<protein>
    <recommendedName>
        <fullName evidence="2">L-glutamate gamma-semialdehyde dehydrogenase</fullName>
        <ecNumber evidence="2">1.2.1.88</ecNumber>
    </recommendedName>
</protein>
<feature type="domain" description="Proline dehydrogenase" evidence="8">
    <location>
        <begin position="190"/>
        <end position="484"/>
    </location>
</feature>
<dbReference type="AlphaFoldDB" id="T1AVF3"/>
<dbReference type="InterPro" id="IPR024089">
    <property type="entry name" value="PRODH_PutA_dom_I/II"/>
</dbReference>
<dbReference type="InterPro" id="IPR016162">
    <property type="entry name" value="Ald_DH_N"/>
</dbReference>
<comment type="caution">
    <text evidence="10">The sequence shown here is derived from an EMBL/GenBank/DDBJ whole genome shotgun (WGS) entry which is preliminary data.</text>
</comment>
<proteinExistence type="predicted"/>
<dbReference type="InterPro" id="IPR050485">
    <property type="entry name" value="Proline_metab_enzyme"/>
</dbReference>
<evidence type="ECO:0000256" key="1">
    <source>
        <dbReference type="ARBA" id="ARBA00004786"/>
    </source>
</evidence>
<dbReference type="Gene3D" id="1.20.5.460">
    <property type="entry name" value="Single helix bin"/>
    <property type="match status" value="1"/>
</dbReference>
<dbReference type="SUPFAM" id="SSF51730">
    <property type="entry name" value="FAD-linked oxidoreductase"/>
    <property type="match status" value="1"/>
</dbReference>
<name>T1AVF3_9ZZZZ</name>
<evidence type="ECO:0000259" key="9">
    <source>
        <dbReference type="Pfam" id="PF14850"/>
    </source>
</evidence>
<dbReference type="SUPFAM" id="SSF81935">
    <property type="entry name" value="N-terminal domain of bifunctional PutA protein"/>
    <property type="match status" value="1"/>
</dbReference>
<dbReference type="GO" id="GO:0009898">
    <property type="term" value="C:cytoplasmic side of plasma membrane"/>
    <property type="evidence" value="ECO:0007669"/>
    <property type="project" value="TreeGrafter"/>
</dbReference>
<dbReference type="InterPro" id="IPR029041">
    <property type="entry name" value="FAD-linked_oxidoreductase-like"/>
</dbReference>
<dbReference type="PANTHER" id="PTHR42862">
    <property type="entry name" value="DELTA-1-PYRROLINE-5-CARBOXYLATE DEHYDROGENASE 1, ISOFORM A-RELATED"/>
    <property type="match status" value="1"/>
</dbReference>
<dbReference type="Gene3D" id="3.20.20.220">
    <property type="match status" value="1"/>
</dbReference>
<dbReference type="FunFam" id="3.40.309.10:FF:000005">
    <property type="entry name" value="1-pyrroline-5-carboxylate dehydrogenase 1"/>
    <property type="match status" value="1"/>
</dbReference>
<feature type="domain" description="Aldehyde dehydrogenase" evidence="7">
    <location>
        <begin position="569"/>
        <end position="1025"/>
    </location>
</feature>
<evidence type="ECO:0000259" key="8">
    <source>
        <dbReference type="Pfam" id="PF01619"/>
    </source>
</evidence>
<keyword evidence="4" id="KW-0520">NAD</keyword>
<comment type="catalytic activity">
    <reaction evidence="5">
        <text>L-glutamate 5-semialdehyde + NAD(+) + H2O = L-glutamate + NADH + 2 H(+)</text>
        <dbReference type="Rhea" id="RHEA:30235"/>
        <dbReference type="ChEBI" id="CHEBI:15377"/>
        <dbReference type="ChEBI" id="CHEBI:15378"/>
        <dbReference type="ChEBI" id="CHEBI:29985"/>
        <dbReference type="ChEBI" id="CHEBI:57540"/>
        <dbReference type="ChEBI" id="CHEBI:57945"/>
        <dbReference type="ChEBI" id="CHEBI:58066"/>
        <dbReference type="EC" id="1.2.1.88"/>
    </reaction>
</comment>
<dbReference type="Pfam" id="PF00171">
    <property type="entry name" value="Aldedh"/>
    <property type="match status" value="1"/>
</dbReference>
<dbReference type="CDD" id="cd07125">
    <property type="entry name" value="ALDH_PutA-P5CDH"/>
    <property type="match status" value="1"/>
</dbReference>
<dbReference type="InterPro" id="IPR024082">
    <property type="entry name" value="PRODH_PutA_dom_II"/>
</dbReference>
<dbReference type="GO" id="GO:0003842">
    <property type="term" value="F:L-glutamate gamma-semialdehyde dehydrogenase activity"/>
    <property type="evidence" value="ECO:0007669"/>
    <property type="project" value="UniProtKB-EC"/>
</dbReference>
<feature type="region of interest" description="Disordered" evidence="6">
    <location>
        <begin position="558"/>
        <end position="577"/>
    </location>
</feature>
<dbReference type="InterPro" id="IPR016161">
    <property type="entry name" value="Ald_DH/histidinol_DH"/>
</dbReference>
<dbReference type="InterPro" id="IPR016163">
    <property type="entry name" value="Ald_DH_C"/>
</dbReference>
<dbReference type="InterPro" id="IPR002872">
    <property type="entry name" value="Proline_DH_dom"/>
</dbReference>
<dbReference type="InterPro" id="IPR015590">
    <property type="entry name" value="Aldehyde_DH_dom"/>
</dbReference>
<dbReference type="PANTHER" id="PTHR42862:SF1">
    <property type="entry name" value="DELTA-1-PYRROLINE-5-CARBOXYLATE DEHYDROGENASE 2, ISOFORM A-RELATED"/>
    <property type="match status" value="1"/>
</dbReference>
<evidence type="ECO:0000256" key="3">
    <source>
        <dbReference type="ARBA" id="ARBA00023002"/>
    </source>
</evidence>
<evidence type="ECO:0000313" key="10">
    <source>
        <dbReference type="EMBL" id="EQD64586.1"/>
    </source>
</evidence>
<dbReference type="EC" id="1.2.1.88" evidence="2"/>
<gene>
    <name evidence="10" type="ORF">B2A_01921</name>
</gene>